<evidence type="ECO:0000313" key="1">
    <source>
        <dbReference type="EMBL" id="KAK2974604.1"/>
    </source>
</evidence>
<dbReference type="Proteomes" id="UP001187471">
    <property type="component" value="Unassembled WGS sequence"/>
</dbReference>
<evidence type="ECO:0000313" key="2">
    <source>
        <dbReference type="Proteomes" id="UP001187471"/>
    </source>
</evidence>
<protein>
    <submittedName>
        <fullName evidence="1">Uncharacterized protein</fullName>
    </submittedName>
</protein>
<proteinExistence type="predicted"/>
<dbReference type="PANTHER" id="PTHR11439">
    <property type="entry name" value="GAG-POL-RELATED RETROTRANSPOSON"/>
    <property type="match status" value="1"/>
</dbReference>
<gene>
    <name evidence="1" type="ORF">RJ640_015016</name>
</gene>
<reference evidence="1" key="1">
    <citation type="submission" date="2022-12" db="EMBL/GenBank/DDBJ databases">
        <title>Draft genome assemblies for two species of Escallonia (Escalloniales).</title>
        <authorList>
            <person name="Chanderbali A."/>
            <person name="Dervinis C."/>
            <person name="Anghel I."/>
            <person name="Soltis D."/>
            <person name="Soltis P."/>
            <person name="Zapata F."/>
        </authorList>
    </citation>
    <scope>NUCLEOTIDE SEQUENCE</scope>
    <source>
        <strain evidence="1">UCBG92.1500</strain>
        <tissue evidence="1">Leaf</tissue>
    </source>
</reference>
<organism evidence="1 2">
    <name type="scientific">Escallonia rubra</name>
    <dbReference type="NCBI Taxonomy" id="112253"/>
    <lineage>
        <taxon>Eukaryota</taxon>
        <taxon>Viridiplantae</taxon>
        <taxon>Streptophyta</taxon>
        <taxon>Embryophyta</taxon>
        <taxon>Tracheophyta</taxon>
        <taxon>Spermatophyta</taxon>
        <taxon>Magnoliopsida</taxon>
        <taxon>eudicotyledons</taxon>
        <taxon>Gunneridae</taxon>
        <taxon>Pentapetalae</taxon>
        <taxon>asterids</taxon>
        <taxon>campanulids</taxon>
        <taxon>Escalloniales</taxon>
        <taxon>Escalloniaceae</taxon>
        <taxon>Escallonia</taxon>
    </lineage>
</organism>
<dbReference type="PANTHER" id="PTHR11439:SF481">
    <property type="entry name" value="REVERSE TRANSCRIPTASE TY1_COPIA-TYPE DOMAIN-CONTAINING PROTEIN"/>
    <property type="match status" value="1"/>
</dbReference>
<name>A0AA88QYP7_9ASTE</name>
<keyword evidence="2" id="KW-1185">Reference proteome</keyword>
<comment type="caution">
    <text evidence="1">The sequence shown here is derived from an EMBL/GenBank/DDBJ whole genome shotgun (WGS) entry which is preliminary data.</text>
</comment>
<dbReference type="CDD" id="cd09272">
    <property type="entry name" value="RNase_HI_RT_Ty1"/>
    <property type="match status" value="1"/>
</dbReference>
<sequence length="142" mass="15845">MKNLRTPHLDVARKVMRYVKGSLGYGLMYKMGGNFLLSGFSDADWAGDENDQHSTTNYCFSKGPVAICWCSDEQIRVALSSTKAEYIATTMATQECIWLKRLINDIYKEVDYALPIHSDNKACIALLGTSTLVSLMFIATSK</sequence>
<feature type="non-terminal residue" evidence="1">
    <location>
        <position position="142"/>
    </location>
</feature>
<accession>A0AA88QYP7</accession>
<dbReference type="AlphaFoldDB" id="A0AA88QYP7"/>
<dbReference type="EMBL" id="JAVXUO010002298">
    <property type="protein sequence ID" value="KAK2974604.1"/>
    <property type="molecule type" value="Genomic_DNA"/>
</dbReference>